<keyword evidence="14" id="KW-0325">Glycoprotein</keyword>
<keyword evidence="12" id="KW-0804">Transcription</keyword>
<evidence type="ECO:0000313" key="22">
    <source>
        <dbReference type="Proteomes" id="UP001353858"/>
    </source>
</evidence>
<dbReference type="PRINTS" id="PR00237">
    <property type="entry name" value="GPCRRHODOPSN"/>
</dbReference>
<evidence type="ECO:0000256" key="9">
    <source>
        <dbReference type="ARBA" id="ARBA00023040"/>
    </source>
</evidence>
<dbReference type="Pfam" id="PF13873">
    <property type="entry name" value="Myb_DNA-bind_5"/>
    <property type="match status" value="1"/>
</dbReference>
<dbReference type="GO" id="GO:0005886">
    <property type="term" value="C:plasma membrane"/>
    <property type="evidence" value="ECO:0007669"/>
    <property type="project" value="UniProtKB-SubCell"/>
</dbReference>
<evidence type="ECO:0000256" key="18">
    <source>
        <dbReference type="SAM" id="Coils"/>
    </source>
</evidence>
<dbReference type="Gene3D" id="1.20.1070.10">
    <property type="entry name" value="Rhodopsin 7-helix transmembrane proteins"/>
    <property type="match status" value="1"/>
</dbReference>
<evidence type="ECO:0000256" key="12">
    <source>
        <dbReference type="ARBA" id="ARBA00023163"/>
    </source>
</evidence>
<name>A0AAN7SB53_9COLE</name>
<keyword evidence="10 19" id="KW-0472">Membrane</keyword>
<evidence type="ECO:0000256" key="10">
    <source>
        <dbReference type="ARBA" id="ARBA00023136"/>
    </source>
</evidence>
<evidence type="ECO:0000256" key="7">
    <source>
        <dbReference type="ARBA" id="ARBA00022989"/>
    </source>
</evidence>
<comment type="function">
    <text evidence="16">Involved in transvection phenomena (= synapsis-dependent gene expression), where the synaptic pairing of chromosomes carrying genes with which zeste interacts influences the expression of these genes. Zeste binds to DNA and stimulates transcription from a nearby promoter.</text>
</comment>
<evidence type="ECO:0000256" key="4">
    <source>
        <dbReference type="ARBA" id="ARBA00016807"/>
    </source>
</evidence>
<dbReference type="PRINTS" id="PR01565">
    <property type="entry name" value="NEUROMEDINUR"/>
</dbReference>
<evidence type="ECO:0000256" key="14">
    <source>
        <dbReference type="ARBA" id="ARBA00023180"/>
    </source>
</evidence>
<keyword evidence="6 17" id="KW-0812">Transmembrane</keyword>
<keyword evidence="18" id="KW-0175">Coiled coil</keyword>
<proteinExistence type="inferred from homology"/>
<feature type="transmembrane region" description="Helical" evidence="19">
    <location>
        <begin position="259"/>
        <end position="281"/>
    </location>
</feature>
<comment type="caution">
    <text evidence="21">The sequence shown here is derived from an EMBL/GenBank/DDBJ whole genome shotgun (WGS) entry which is preliminary data.</text>
</comment>
<evidence type="ECO:0000256" key="13">
    <source>
        <dbReference type="ARBA" id="ARBA00023170"/>
    </source>
</evidence>
<dbReference type="InterPro" id="IPR005390">
    <property type="entry name" value="NeuromedU_rcpt"/>
</dbReference>
<dbReference type="PANTHER" id="PTHR24243">
    <property type="entry name" value="G-PROTEIN COUPLED RECEPTOR"/>
    <property type="match status" value="1"/>
</dbReference>
<keyword evidence="13 17" id="KW-0675">Receptor</keyword>
<protein>
    <recommendedName>
        <fullName evidence="4">Regulatory protein zeste</fullName>
    </recommendedName>
</protein>
<keyword evidence="22" id="KW-1185">Reference proteome</keyword>
<evidence type="ECO:0000256" key="1">
    <source>
        <dbReference type="ARBA" id="ARBA00004651"/>
    </source>
</evidence>
<evidence type="ECO:0000256" key="17">
    <source>
        <dbReference type="RuleBase" id="RU000688"/>
    </source>
</evidence>
<dbReference type="PANTHER" id="PTHR24243:SF208">
    <property type="entry name" value="PYROKININ-1 RECEPTOR"/>
    <property type="match status" value="1"/>
</dbReference>
<keyword evidence="15 17" id="KW-0807">Transducer</keyword>
<dbReference type="Pfam" id="PF00001">
    <property type="entry name" value="7tm_1"/>
    <property type="match status" value="1"/>
</dbReference>
<feature type="domain" description="G-protein coupled receptors family 1 profile" evidence="20">
    <location>
        <begin position="155"/>
        <end position="405"/>
    </location>
</feature>
<dbReference type="PROSITE" id="PS50262">
    <property type="entry name" value="G_PROTEIN_RECEP_F1_2"/>
    <property type="match status" value="1"/>
</dbReference>
<keyword evidence="5" id="KW-1003">Cell membrane</keyword>
<comment type="subunit">
    <text evidence="3">Self-associates forming complexes of several hundred monomers.</text>
</comment>
<evidence type="ECO:0000256" key="2">
    <source>
        <dbReference type="ARBA" id="ARBA00010663"/>
    </source>
</evidence>
<evidence type="ECO:0000256" key="8">
    <source>
        <dbReference type="ARBA" id="ARBA00023015"/>
    </source>
</evidence>
<dbReference type="Proteomes" id="UP001353858">
    <property type="component" value="Unassembled WGS sequence"/>
</dbReference>
<evidence type="ECO:0000256" key="6">
    <source>
        <dbReference type="ARBA" id="ARBA00022692"/>
    </source>
</evidence>
<dbReference type="InterPro" id="IPR017452">
    <property type="entry name" value="GPCR_Rhodpsn_7TM"/>
</dbReference>
<comment type="similarity">
    <text evidence="2 17">Belongs to the G-protein coupled receptor 1 family.</text>
</comment>
<dbReference type="AlphaFoldDB" id="A0AAN7SB53"/>
<feature type="coiled-coil region" evidence="18">
    <location>
        <begin position="1"/>
        <end position="31"/>
    </location>
</feature>
<dbReference type="EMBL" id="JARPUR010000002">
    <property type="protein sequence ID" value="KAK4882871.1"/>
    <property type="molecule type" value="Genomic_DNA"/>
</dbReference>
<comment type="subcellular location">
    <subcellularLocation>
        <location evidence="1">Cell membrane</location>
        <topology evidence="1">Multi-pass membrane protein</topology>
    </subcellularLocation>
</comment>
<feature type="transmembrane region" description="Helical" evidence="19">
    <location>
        <begin position="314"/>
        <end position="335"/>
    </location>
</feature>
<evidence type="ECO:0000259" key="20">
    <source>
        <dbReference type="PROSITE" id="PS50262"/>
    </source>
</evidence>
<dbReference type="PROSITE" id="PS00237">
    <property type="entry name" value="G_PROTEIN_RECEP_F1_1"/>
    <property type="match status" value="1"/>
</dbReference>
<evidence type="ECO:0000256" key="19">
    <source>
        <dbReference type="SAM" id="Phobius"/>
    </source>
</evidence>
<accession>A0AAN7SB53</accession>
<evidence type="ECO:0000256" key="5">
    <source>
        <dbReference type="ARBA" id="ARBA00022475"/>
    </source>
</evidence>
<evidence type="ECO:0000256" key="15">
    <source>
        <dbReference type="ARBA" id="ARBA00023224"/>
    </source>
</evidence>
<organism evidence="21 22">
    <name type="scientific">Aquatica leii</name>
    <dbReference type="NCBI Taxonomy" id="1421715"/>
    <lineage>
        <taxon>Eukaryota</taxon>
        <taxon>Metazoa</taxon>
        <taxon>Ecdysozoa</taxon>
        <taxon>Arthropoda</taxon>
        <taxon>Hexapoda</taxon>
        <taxon>Insecta</taxon>
        <taxon>Pterygota</taxon>
        <taxon>Neoptera</taxon>
        <taxon>Endopterygota</taxon>
        <taxon>Coleoptera</taxon>
        <taxon>Polyphaga</taxon>
        <taxon>Elateriformia</taxon>
        <taxon>Elateroidea</taxon>
        <taxon>Lampyridae</taxon>
        <taxon>Luciolinae</taxon>
        <taxon>Aquatica</taxon>
    </lineage>
</organism>
<reference evidence="22" key="1">
    <citation type="submission" date="2023-01" db="EMBL/GenBank/DDBJ databases">
        <title>Key to firefly adult light organ development and bioluminescence: homeobox transcription factors regulate luciferase expression and transportation to peroxisome.</title>
        <authorList>
            <person name="Fu X."/>
        </authorList>
    </citation>
    <scope>NUCLEOTIDE SEQUENCE [LARGE SCALE GENOMIC DNA]</scope>
</reference>
<sequence length="405" mass="46179">MNKRERSKNFLEEEKENIIELVKKYRAVIENKKKTNAVSTRDKTLAWEQIAKSFNSSAKTGQRSGIQLKLLYDNIKKNAKRHKSDDKARTRFFYEKGHKNQLKCLRNATFCAVEYALFQANIQSFKSTTVATIFIYPKQISSRKGKFFNMAGLLGNLCTCIVIARNKCMHTTTNYYLFSLAVSDLLLLISGLPNEIYSTWSKYPYIFGETFCVLQGFAAETSANATVLTITAFTIERYLAICHPFLSHTMSKLSRAIKYIIGIWVLAMSLALPQAMAFGIFHEESTDVYIASDDHYVCTIKRVVIPYAFEISTLVFFIAPMSLITILYILIGISINKSTNIKNRDGSIKLKHYQNKSYPSNTSQHTKVVLGRNLDNIQIMYQDAGRKNYPRNSQASKHVVKMLGK</sequence>
<evidence type="ECO:0000256" key="11">
    <source>
        <dbReference type="ARBA" id="ARBA00023157"/>
    </source>
</evidence>
<dbReference type="GO" id="GO:0001607">
    <property type="term" value="F:neuromedin U receptor activity"/>
    <property type="evidence" value="ECO:0007669"/>
    <property type="project" value="InterPro"/>
</dbReference>
<evidence type="ECO:0000256" key="3">
    <source>
        <dbReference type="ARBA" id="ARBA00011764"/>
    </source>
</evidence>
<keyword evidence="11" id="KW-1015">Disulfide bond</keyword>
<gene>
    <name evidence="21" type="ORF">RN001_006190</name>
</gene>
<keyword evidence="8" id="KW-0805">Transcription regulation</keyword>
<keyword evidence="7 19" id="KW-1133">Transmembrane helix</keyword>
<evidence type="ECO:0000256" key="16">
    <source>
        <dbReference type="ARBA" id="ARBA00025466"/>
    </source>
</evidence>
<dbReference type="SUPFAM" id="SSF81321">
    <property type="entry name" value="Family A G protein-coupled receptor-like"/>
    <property type="match status" value="1"/>
</dbReference>
<dbReference type="InterPro" id="IPR028002">
    <property type="entry name" value="Myb_DNA-bind_5"/>
</dbReference>
<dbReference type="InterPro" id="IPR000276">
    <property type="entry name" value="GPCR_Rhodpsn"/>
</dbReference>
<evidence type="ECO:0000313" key="21">
    <source>
        <dbReference type="EMBL" id="KAK4882871.1"/>
    </source>
</evidence>
<feature type="transmembrane region" description="Helical" evidence="19">
    <location>
        <begin position="176"/>
        <end position="193"/>
    </location>
</feature>
<keyword evidence="9 17" id="KW-0297">G-protein coupled receptor</keyword>